<keyword evidence="7 13" id="KW-0067">ATP-binding</keyword>
<dbReference type="GO" id="GO:0010506">
    <property type="term" value="P:regulation of autophagy"/>
    <property type="evidence" value="ECO:0007669"/>
    <property type="project" value="InterPro"/>
</dbReference>
<dbReference type="GO" id="GO:0005524">
    <property type="term" value="F:ATP binding"/>
    <property type="evidence" value="ECO:0007669"/>
    <property type="project" value="UniProtKB-UniRule"/>
</dbReference>
<keyword evidence="4" id="KW-0808">Transferase</keyword>
<keyword evidence="8" id="KW-0813">Transport</keyword>
<comment type="catalytic activity">
    <reaction evidence="11">
        <text>L-threonyl-[protein] + ATP = O-phospho-L-threonyl-[protein] + ADP + H(+)</text>
        <dbReference type="Rhea" id="RHEA:46608"/>
        <dbReference type="Rhea" id="RHEA-COMP:11060"/>
        <dbReference type="Rhea" id="RHEA-COMP:11605"/>
        <dbReference type="ChEBI" id="CHEBI:15378"/>
        <dbReference type="ChEBI" id="CHEBI:30013"/>
        <dbReference type="ChEBI" id="CHEBI:30616"/>
        <dbReference type="ChEBI" id="CHEBI:61977"/>
        <dbReference type="ChEBI" id="CHEBI:456216"/>
        <dbReference type="EC" id="2.7.11.1"/>
    </reaction>
</comment>
<dbReference type="GO" id="GO:0005829">
    <property type="term" value="C:cytosol"/>
    <property type="evidence" value="ECO:0007669"/>
    <property type="project" value="TreeGrafter"/>
</dbReference>
<dbReference type="InterPro" id="IPR011009">
    <property type="entry name" value="Kinase-like_dom_sf"/>
</dbReference>
<keyword evidence="9" id="KW-0072">Autophagy</keyword>
<keyword evidence="8" id="KW-0653">Protein transport</keyword>
<dbReference type="Pfam" id="PF00069">
    <property type="entry name" value="Pkinase"/>
    <property type="match status" value="1"/>
</dbReference>
<dbReference type="Pfam" id="PF21127">
    <property type="entry name" value="ATG1-like_MIT2"/>
    <property type="match status" value="1"/>
</dbReference>
<feature type="domain" description="Protein kinase" evidence="15">
    <location>
        <begin position="26"/>
        <end position="332"/>
    </location>
</feature>
<dbReference type="PROSITE" id="PS00108">
    <property type="entry name" value="PROTEIN_KINASE_ST"/>
    <property type="match status" value="1"/>
</dbReference>
<evidence type="ECO:0000313" key="16">
    <source>
        <dbReference type="EMBL" id="CAF9923468.1"/>
    </source>
</evidence>
<dbReference type="FunFam" id="3.30.200.20:FF:000042">
    <property type="entry name" value="Aurora kinase A"/>
    <property type="match status" value="1"/>
</dbReference>
<evidence type="ECO:0000256" key="5">
    <source>
        <dbReference type="ARBA" id="ARBA00022741"/>
    </source>
</evidence>
<dbReference type="GO" id="GO:0034045">
    <property type="term" value="C:phagophore assembly site membrane"/>
    <property type="evidence" value="ECO:0007669"/>
    <property type="project" value="UniProtKB-SubCell"/>
</dbReference>
<dbReference type="OrthoDB" id="346907at2759"/>
<evidence type="ECO:0000256" key="14">
    <source>
        <dbReference type="SAM" id="MobiDB-lite"/>
    </source>
</evidence>
<dbReference type="GO" id="GO:0042594">
    <property type="term" value="P:response to starvation"/>
    <property type="evidence" value="ECO:0007669"/>
    <property type="project" value="TreeGrafter"/>
</dbReference>
<dbReference type="InterPro" id="IPR008271">
    <property type="entry name" value="Ser/Thr_kinase_AS"/>
</dbReference>
<dbReference type="GO" id="GO:0000045">
    <property type="term" value="P:autophagosome assembly"/>
    <property type="evidence" value="ECO:0007669"/>
    <property type="project" value="TreeGrafter"/>
</dbReference>
<name>A0A8H3ILL0_9LECA</name>
<evidence type="ECO:0000256" key="7">
    <source>
        <dbReference type="ARBA" id="ARBA00022840"/>
    </source>
</evidence>
<dbReference type="EC" id="2.7.11.1" evidence="2"/>
<feature type="compositionally biased region" description="Basic and acidic residues" evidence="14">
    <location>
        <begin position="411"/>
        <end position="421"/>
    </location>
</feature>
<dbReference type="Proteomes" id="UP000664169">
    <property type="component" value="Unassembled WGS sequence"/>
</dbReference>
<comment type="caution">
    <text evidence="16">The sequence shown here is derived from an EMBL/GenBank/DDBJ whole genome shotgun (WGS) entry which is preliminary data.</text>
</comment>
<evidence type="ECO:0000256" key="4">
    <source>
        <dbReference type="ARBA" id="ARBA00022679"/>
    </source>
</evidence>
<dbReference type="GO" id="GO:0004674">
    <property type="term" value="F:protein serine/threonine kinase activity"/>
    <property type="evidence" value="ECO:0007669"/>
    <property type="project" value="UniProtKB-KW"/>
</dbReference>
<dbReference type="InterPro" id="IPR000719">
    <property type="entry name" value="Prot_kinase_dom"/>
</dbReference>
<keyword evidence="3" id="KW-0723">Serine/threonine-protein kinase</keyword>
<evidence type="ECO:0000256" key="11">
    <source>
        <dbReference type="ARBA" id="ARBA00047899"/>
    </source>
</evidence>
<proteinExistence type="predicted"/>
<sequence>MAGIVPNTGGSSSSSARDRQRLSKEYERLELVGAGSFAKVYRGIWKKNGALVAIKSVDRTKMNTKLHRALHEEIKILQKIQFPHVVALYRFAEDAAYMHLIMEYCPWGDLSGFLRREEIGIRHRGLDEIFKRYPSPSRGGINQVLILHALQQIAAALEFMRGMDLIHRDIKPQNVLVCPSLVWLQRQGEDNEKWGLTDQNQLMPLAGIPSLPIIKLADFGFARYLPKTSLADTMCGSPLYMAPEILASKQYDQTADLWSVGIMLYELSYGRTPFRASNHVELFKKIDRVGGVTKFPESPHISPELRTFMASLLRQEPVERLDYAGFLSSPLVKGEIPGLLDEDKPRKFLPVPSRDLKGSEASDKFVDAVDYVASPNRPPIHHNATAPAGHIRKPAPLPSLPAKPVVTGPEQTRETKEKQRQEQTAQEMIAFERDYVMVEKRNVEVNALADEMAASPRVHSGRAQAQIQSTALQRRNTTQNTPPSVGQILQSIPNSRAVQLVSGRRTDHVRQPSFEKKTKIGYRVSNVINAASGRLLGLGFSPPLGLGRAGPSPPLYTAYPAYPSTPATLLLEDARQSPVDEDTRALTLIEEFAHRSDVVYCFAEVKFKQLIPLAPSEDKGNLGAQLASPLKDDDDDDGGLTVDAVAILAEEALVLYIKALSLLARTMDVAGSWWSKKNKGDDGSANKLVTTPAGIRINKIIQWTRNRFNEVWEKTEFVRMKLGSAQKRLPVDHPMHPDNFPSESSSMASGDIRVSPGISAEQLMYTRAWEMGRAAACDELIGKDLPGCELSYITAIRMLEAILEIDGDSSIAREKPASNTTFEDESIVDAEDKNSIETVINSFKERLRILRRKLQNLKDNQAASNTRQTNSPASRSPLNRSPVPEFAQLAVTKPHTP</sequence>
<evidence type="ECO:0000256" key="12">
    <source>
        <dbReference type="ARBA" id="ARBA00048679"/>
    </source>
</evidence>
<dbReference type="AlphaFoldDB" id="A0A8H3ILL0"/>
<evidence type="ECO:0000256" key="3">
    <source>
        <dbReference type="ARBA" id="ARBA00022527"/>
    </source>
</evidence>
<dbReference type="PANTHER" id="PTHR24348:SF22">
    <property type="entry name" value="NON-SPECIFIC SERINE_THREONINE PROTEIN KINASE"/>
    <property type="match status" value="1"/>
</dbReference>
<dbReference type="InterPro" id="IPR048941">
    <property type="entry name" value="ATG1-like_MIT2"/>
</dbReference>
<dbReference type="SUPFAM" id="SSF56112">
    <property type="entry name" value="Protein kinase-like (PK-like)"/>
    <property type="match status" value="1"/>
</dbReference>
<dbReference type="Gene3D" id="1.10.510.10">
    <property type="entry name" value="Transferase(Phosphotransferase) domain 1"/>
    <property type="match status" value="1"/>
</dbReference>
<comment type="subcellular location">
    <subcellularLocation>
        <location evidence="1">Preautophagosomal structure membrane</location>
        <topology evidence="1">Peripheral membrane protein</topology>
    </subcellularLocation>
</comment>
<evidence type="ECO:0000256" key="6">
    <source>
        <dbReference type="ARBA" id="ARBA00022777"/>
    </source>
</evidence>
<evidence type="ECO:0000256" key="9">
    <source>
        <dbReference type="ARBA" id="ARBA00023006"/>
    </source>
</evidence>
<organism evidence="16 17">
    <name type="scientific">Gomphillus americanus</name>
    <dbReference type="NCBI Taxonomy" id="1940652"/>
    <lineage>
        <taxon>Eukaryota</taxon>
        <taxon>Fungi</taxon>
        <taxon>Dikarya</taxon>
        <taxon>Ascomycota</taxon>
        <taxon>Pezizomycotina</taxon>
        <taxon>Lecanoromycetes</taxon>
        <taxon>OSLEUM clade</taxon>
        <taxon>Ostropomycetidae</taxon>
        <taxon>Ostropales</taxon>
        <taxon>Graphidaceae</taxon>
        <taxon>Gomphilloideae</taxon>
        <taxon>Gomphillus</taxon>
    </lineage>
</organism>
<evidence type="ECO:0000256" key="8">
    <source>
        <dbReference type="ARBA" id="ARBA00022927"/>
    </source>
</evidence>
<evidence type="ECO:0000256" key="2">
    <source>
        <dbReference type="ARBA" id="ARBA00012513"/>
    </source>
</evidence>
<evidence type="ECO:0000313" key="17">
    <source>
        <dbReference type="Proteomes" id="UP000664169"/>
    </source>
</evidence>
<dbReference type="GO" id="GO:0005776">
    <property type="term" value="C:autophagosome"/>
    <property type="evidence" value="ECO:0007669"/>
    <property type="project" value="TreeGrafter"/>
</dbReference>
<dbReference type="GO" id="GO:0015031">
    <property type="term" value="P:protein transport"/>
    <property type="evidence" value="ECO:0007669"/>
    <property type="project" value="UniProtKB-KW"/>
</dbReference>
<dbReference type="GO" id="GO:0000422">
    <property type="term" value="P:autophagy of mitochondrion"/>
    <property type="evidence" value="ECO:0007669"/>
    <property type="project" value="TreeGrafter"/>
</dbReference>
<keyword evidence="6" id="KW-0418">Kinase</keyword>
<protein>
    <recommendedName>
        <fullName evidence="2">non-specific serine/threonine protein kinase</fullName>
        <ecNumber evidence="2">2.7.11.1</ecNumber>
    </recommendedName>
    <alternativeName>
        <fullName evidence="10">Autophagy-related protein 1</fullName>
    </alternativeName>
</protein>
<dbReference type="PROSITE" id="PS00107">
    <property type="entry name" value="PROTEIN_KINASE_ATP"/>
    <property type="match status" value="1"/>
</dbReference>
<accession>A0A8H3ILL0</accession>
<dbReference type="InterPro" id="IPR017441">
    <property type="entry name" value="Protein_kinase_ATP_BS"/>
</dbReference>
<keyword evidence="17" id="KW-1185">Reference proteome</keyword>
<evidence type="ECO:0000256" key="10">
    <source>
        <dbReference type="ARBA" id="ARBA00030237"/>
    </source>
</evidence>
<keyword evidence="5 13" id="KW-0547">Nucleotide-binding</keyword>
<feature type="region of interest" description="Disordered" evidence="14">
    <location>
        <begin position="376"/>
        <end position="424"/>
    </location>
</feature>
<dbReference type="GO" id="GO:0061709">
    <property type="term" value="P:reticulophagy"/>
    <property type="evidence" value="ECO:0007669"/>
    <property type="project" value="TreeGrafter"/>
</dbReference>
<dbReference type="PANTHER" id="PTHR24348">
    <property type="entry name" value="SERINE/THREONINE-PROTEIN KINASE UNC-51-RELATED"/>
    <property type="match status" value="1"/>
</dbReference>
<evidence type="ECO:0000256" key="1">
    <source>
        <dbReference type="ARBA" id="ARBA00004623"/>
    </source>
</evidence>
<feature type="compositionally biased region" description="Polar residues" evidence="14">
    <location>
        <begin position="858"/>
        <end position="879"/>
    </location>
</feature>
<dbReference type="InterPro" id="IPR045269">
    <property type="entry name" value="Atg1-like"/>
</dbReference>
<dbReference type="InterPro" id="IPR022708">
    <property type="entry name" value="Atg1-like_tMIT"/>
</dbReference>
<dbReference type="SMART" id="SM00220">
    <property type="entry name" value="S_TKc"/>
    <property type="match status" value="1"/>
</dbReference>
<reference evidence="16" key="1">
    <citation type="submission" date="2021-03" db="EMBL/GenBank/DDBJ databases">
        <authorList>
            <person name="Tagirdzhanova G."/>
        </authorList>
    </citation>
    <scope>NUCLEOTIDE SEQUENCE</scope>
</reference>
<dbReference type="PROSITE" id="PS50011">
    <property type="entry name" value="PROTEIN_KINASE_DOM"/>
    <property type="match status" value="1"/>
</dbReference>
<dbReference type="EMBL" id="CAJPDQ010000019">
    <property type="protein sequence ID" value="CAF9923468.1"/>
    <property type="molecule type" value="Genomic_DNA"/>
</dbReference>
<gene>
    <name evidence="16" type="ORF">GOMPHAMPRED_002847</name>
</gene>
<dbReference type="Pfam" id="PF12063">
    <property type="entry name" value="ATG1-like_MIT1"/>
    <property type="match status" value="1"/>
</dbReference>
<dbReference type="GO" id="GO:0034727">
    <property type="term" value="P:piecemeal microautophagy of the nucleus"/>
    <property type="evidence" value="ECO:0007669"/>
    <property type="project" value="TreeGrafter"/>
</dbReference>
<evidence type="ECO:0000259" key="15">
    <source>
        <dbReference type="PROSITE" id="PS50011"/>
    </source>
</evidence>
<feature type="region of interest" description="Disordered" evidence="14">
    <location>
        <begin position="858"/>
        <end position="897"/>
    </location>
</feature>
<evidence type="ECO:0000256" key="13">
    <source>
        <dbReference type="PROSITE-ProRule" id="PRU10141"/>
    </source>
</evidence>
<comment type="catalytic activity">
    <reaction evidence="12">
        <text>L-seryl-[protein] + ATP = O-phospho-L-seryl-[protein] + ADP + H(+)</text>
        <dbReference type="Rhea" id="RHEA:17989"/>
        <dbReference type="Rhea" id="RHEA-COMP:9863"/>
        <dbReference type="Rhea" id="RHEA-COMP:11604"/>
        <dbReference type="ChEBI" id="CHEBI:15378"/>
        <dbReference type="ChEBI" id="CHEBI:29999"/>
        <dbReference type="ChEBI" id="CHEBI:30616"/>
        <dbReference type="ChEBI" id="CHEBI:83421"/>
        <dbReference type="ChEBI" id="CHEBI:456216"/>
        <dbReference type="EC" id="2.7.11.1"/>
    </reaction>
</comment>
<feature type="binding site" evidence="13">
    <location>
        <position position="55"/>
    </location>
    <ligand>
        <name>ATP</name>
        <dbReference type="ChEBI" id="CHEBI:30616"/>
    </ligand>
</feature>